<dbReference type="InterPro" id="IPR004843">
    <property type="entry name" value="Calcineurin-like_PHP"/>
</dbReference>
<dbReference type="Pfam" id="PF13360">
    <property type="entry name" value="PQQ_2"/>
    <property type="match status" value="2"/>
</dbReference>
<dbReference type="InterPro" id="IPR018391">
    <property type="entry name" value="PQQ_b-propeller_rpt"/>
</dbReference>
<dbReference type="InterPro" id="IPR015943">
    <property type="entry name" value="WD40/YVTN_repeat-like_dom_sf"/>
</dbReference>
<evidence type="ECO:0000259" key="1">
    <source>
        <dbReference type="Pfam" id="PF00149"/>
    </source>
</evidence>
<dbReference type="SMART" id="SM00564">
    <property type="entry name" value="PQQ"/>
    <property type="match status" value="5"/>
</dbReference>
<gene>
    <name evidence="3" type="ORF">ABIQ69_12275</name>
</gene>
<protein>
    <submittedName>
        <fullName evidence="3">PQQ-binding-like beta-propeller repeat protein</fullName>
    </submittedName>
</protein>
<dbReference type="EMBL" id="CP158374">
    <property type="protein sequence ID" value="XBX81384.1"/>
    <property type="molecule type" value="Genomic_DNA"/>
</dbReference>
<feature type="domain" description="Calcineurin-like phosphoesterase" evidence="1">
    <location>
        <begin position="43"/>
        <end position="220"/>
    </location>
</feature>
<feature type="domain" description="Pyrrolo-quinoline quinone repeat" evidence="2">
    <location>
        <begin position="593"/>
        <end position="718"/>
    </location>
</feature>
<accession>A0AAU7W4J9</accession>
<dbReference type="InterPro" id="IPR011047">
    <property type="entry name" value="Quinoprotein_ADH-like_sf"/>
</dbReference>
<evidence type="ECO:0000313" key="3">
    <source>
        <dbReference type="EMBL" id="XBX81384.1"/>
    </source>
</evidence>
<dbReference type="Gene3D" id="2.130.10.10">
    <property type="entry name" value="YVTN repeat-like/Quinoprotein amine dehydrogenase"/>
    <property type="match status" value="1"/>
</dbReference>
<dbReference type="InterPro" id="IPR002372">
    <property type="entry name" value="PQQ_rpt_dom"/>
</dbReference>
<dbReference type="InterPro" id="IPR051918">
    <property type="entry name" value="STPP_CPPED1"/>
</dbReference>
<dbReference type="Pfam" id="PF00149">
    <property type="entry name" value="Metallophos"/>
    <property type="match status" value="1"/>
</dbReference>
<dbReference type="PANTHER" id="PTHR43143">
    <property type="entry name" value="METALLOPHOSPHOESTERASE, CALCINEURIN SUPERFAMILY"/>
    <property type="match status" value="1"/>
</dbReference>
<dbReference type="SUPFAM" id="SSF50998">
    <property type="entry name" value="Quinoprotein alcohol dehydrogenase-like"/>
    <property type="match status" value="1"/>
</dbReference>
<organism evidence="3">
    <name type="scientific">Agromyces sp. G08B096</name>
    <dbReference type="NCBI Taxonomy" id="3156399"/>
    <lineage>
        <taxon>Bacteria</taxon>
        <taxon>Bacillati</taxon>
        <taxon>Actinomycetota</taxon>
        <taxon>Actinomycetes</taxon>
        <taxon>Micrococcales</taxon>
        <taxon>Microbacteriaceae</taxon>
        <taxon>Agromyces</taxon>
    </lineage>
</organism>
<dbReference type="AlphaFoldDB" id="A0AAU7W4J9"/>
<dbReference type="SUPFAM" id="SSF56300">
    <property type="entry name" value="Metallo-dependent phosphatases"/>
    <property type="match status" value="1"/>
</dbReference>
<proteinExistence type="predicted"/>
<sequence length="725" mass="76964">MTRRGVLGLGTIGLGLGALDAVGGWGPWPGRAMGAARAETAPLRFAVLTDTHGNDEETARLANLARVFVAIEAENPDFVLHCGDISDSGQESEFAAYRDQIPAGLWDRIRHVPGNHEIRWDVTARERFERWFGPTSSSFDAGGVHFVALDPTQTLQEPGLFGDDLDWIRSDLVAAGDRPTVMFLHFPLGDRYAYVNDADEFLRAIEPFPVRGIFAGHIHRNEVDRCNGLTQVAGVATRSGPFYLRVTEQRDGVGRRLVVEQVTLGATDADPVQLAPVAEMPLDAAPGAALTAMRPKVQAVGTTIEVTADPGPAAVRVEAQVYPQHLFGAASAGAWTALSARGQRWHGGLDAAALTPGRHRIQMRAVDASGASRTETTPLEVRPARPASADWELPIGGRLQGALAASGATVLAVSTSGRVVSVRADRGPRADVRWSVDLGAVHRGAAFSADGSAVYVPSADHTLTALDAASGRRRWRADLGRPVMSTPAVFDIGGEEHIVVAAGDRLMSLDRDGAVRWTAEVPRLFAGRATADGARVYVGGGDGRGHAYDLATGAHLWSILTNQRPDTYRRLIYGPWDDWVQVLPTGAVLFSTVTDAIAADPATGAELWRTPGGYLLAPSLVLDDATLLLTTEWGVLDLVDAATGAKRWSGQAVPRVVNAGPVRDPRTGTVWLVGTGGLLVSFDPAAPAIAAHRQLFTANTFSTPVIAGDTLVVAAQDGVLRGIRL</sequence>
<dbReference type="RefSeq" id="WP_350347406.1">
    <property type="nucleotide sequence ID" value="NZ_CP158374.1"/>
</dbReference>
<name>A0AAU7W4J9_9MICO</name>
<dbReference type="GO" id="GO:0016787">
    <property type="term" value="F:hydrolase activity"/>
    <property type="evidence" value="ECO:0007669"/>
    <property type="project" value="InterPro"/>
</dbReference>
<dbReference type="Gene3D" id="3.60.21.10">
    <property type="match status" value="1"/>
</dbReference>
<evidence type="ECO:0000259" key="2">
    <source>
        <dbReference type="Pfam" id="PF13360"/>
    </source>
</evidence>
<feature type="domain" description="Pyrrolo-quinoline quinone repeat" evidence="2">
    <location>
        <begin position="432"/>
        <end position="560"/>
    </location>
</feature>
<reference evidence="3" key="1">
    <citation type="submission" date="2024-05" db="EMBL/GenBank/DDBJ databases">
        <authorList>
            <person name="Yu L."/>
        </authorList>
    </citation>
    <scope>NUCLEOTIDE SEQUENCE</scope>
    <source>
        <strain evidence="3">G08B096</strain>
    </source>
</reference>
<dbReference type="PANTHER" id="PTHR43143:SF1">
    <property type="entry name" value="SERINE_THREONINE-PROTEIN PHOSPHATASE CPPED1"/>
    <property type="match status" value="1"/>
</dbReference>
<dbReference type="InterPro" id="IPR029052">
    <property type="entry name" value="Metallo-depent_PP-like"/>
</dbReference>